<reference evidence="1 2" key="1">
    <citation type="submission" date="2015-11" db="EMBL/GenBank/DDBJ databases">
        <title>Expanding the genomic diversity of Burkholderia species for the development of highly accurate diagnostics.</title>
        <authorList>
            <person name="Sahl J."/>
            <person name="Keim P."/>
            <person name="Wagner D."/>
        </authorList>
    </citation>
    <scope>NUCLEOTIDE SEQUENCE [LARGE SCALE GENOMIC DNA]</scope>
    <source>
        <strain evidence="1 2">MSMB1302</strain>
    </source>
</reference>
<sequence length="178" mass="19778">MVVRERLCVELGAIRLRWDDWCVRRGLTAGEGVRQLIAIAIRDEVDGESGAIIPGLPRPVVGELRTRIEIRLTAAELSAVEQRAAALGLSGNRWIVSLVRAQLTREPQLGEHELNALSASSQQLAGISRLLGQLARVGETELVHRELTSDWTDLRKQIDDHLRTAAAVIRANLDRWSR</sequence>
<gene>
    <name evidence="1" type="ORF">WS90_25755</name>
</gene>
<dbReference type="Proteomes" id="UP000069001">
    <property type="component" value="Unassembled WGS sequence"/>
</dbReference>
<dbReference type="RefSeq" id="WP_059731895.1">
    <property type="nucleotide sequence ID" value="NZ_LOYH01000089.1"/>
</dbReference>
<evidence type="ECO:0000313" key="2">
    <source>
        <dbReference type="Proteomes" id="UP000069001"/>
    </source>
</evidence>
<proteinExistence type="predicted"/>
<dbReference type="AlphaFoldDB" id="A0A118KEQ9"/>
<dbReference type="EMBL" id="LOYH01000089">
    <property type="protein sequence ID" value="KVK76038.1"/>
    <property type="molecule type" value="Genomic_DNA"/>
</dbReference>
<protein>
    <submittedName>
        <fullName evidence="1">Plasmid stabilization protein</fullName>
    </submittedName>
</protein>
<organism evidence="1 2">
    <name type="scientific">Burkholderia cepacia</name>
    <name type="common">Pseudomonas cepacia</name>
    <dbReference type="NCBI Taxonomy" id="292"/>
    <lineage>
        <taxon>Bacteria</taxon>
        <taxon>Pseudomonadati</taxon>
        <taxon>Pseudomonadota</taxon>
        <taxon>Betaproteobacteria</taxon>
        <taxon>Burkholderiales</taxon>
        <taxon>Burkholderiaceae</taxon>
        <taxon>Burkholderia</taxon>
        <taxon>Burkholderia cepacia complex</taxon>
    </lineage>
</organism>
<evidence type="ECO:0000313" key="1">
    <source>
        <dbReference type="EMBL" id="KVK76038.1"/>
    </source>
</evidence>
<accession>A0A118KEQ9</accession>
<name>A0A118KEQ9_BURCE</name>
<comment type="caution">
    <text evidence="1">The sequence shown here is derived from an EMBL/GenBank/DDBJ whole genome shotgun (WGS) entry which is preliminary data.</text>
</comment>